<reference evidence="2 3" key="1">
    <citation type="journal article" date="2010" name="BMC Genomics">
        <title>Genome sequence of the pattern forming Paenibacillus vortex bacterium reveals potential for thriving in complex environments.</title>
        <authorList>
            <person name="Sirota-Madi A."/>
            <person name="Olender T."/>
            <person name="Helman Y."/>
            <person name="Ingham C."/>
            <person name="Brainis I."/>
            <person name="Roth D."/>
            <person name="Hagi E."/>
            <person name="Brodsky L."/>
            <person name="Leshkowitz D."/>
            <person name="Galatenko V."/>
            <person name="Nikolaev V."/>
            <person name="Mugasimangalam R.C."/>
            <person name="Bransburg-Zabary S."/>
            <person name="Gutnick D.L."/>
            <person name="Lancet D."/>
            <person name="Ben-Jacob E."/>
        </authorList>
    </citation>
    <scope>NUCLEOTIDE SEQUENCE [LARGE SCALE GENOMIC DNA]</scope>
    <source>
        <strain evidence="2 3">V453</strain>
    </source>
</reference>
<protein>
    <recommendedName>
        <fullName evidence="4">DUF2515 domain-containing protein</fullName>
    </recommendedName>
</protein>
<evidence type="ECO:0000313" key="2">
    <source>
        <dbReference type="EMBL" id="EFU38542.1"/>
    </source>
</evidence>
<dbReference type="AlphaFoldDB" id="A0A2R9SMF6"/>
<dbReference type="Pfam" id="PF10720">
    <property type="entry name" value="DUF2515"/>
    <property type="match status" value="1"/>
</dbReference>
<accession>A0A2R9SMF6</accession>
<dbReference type="EMBL" id="ADHJ01000050">
    <property type="protein sequence ID" value="EFU38542.1"/>
    <property type="molecule type" value="Genomic_DNA"/>
</dbReference>
<evidence type="ECO:0008006" key="4">
    <source>
        <dbReference type="Google" id="ProtNLM"/>
    </source>
</evidence>
<evidence type="ECO:0000256" key="1">
    <source>
        <dbReference type="SAM" id="MobiDB-lite"/>
    </source>
</evidence>
<feature type="region of interest" description="Disordered" evidence="1">
    <location>
        <begin position="448"/>
        <end position="467"/>
    </location>
</feature>
<comment type="caution">
    <text evidence="2">The sequence shown here is derived from an EMBL/GenBank/DDBJ whole genome shotgun (WGS) entry which is preliminary data.</text>
</comment>
<gene>
    <name evidence="2" type="ORF">PVOR_29559</name>
</gene>
<proteinExistence type="predicted"/>
<dbReference type="Proteomes" id="UP000003094">
    <property type="component" value="Unassembled WGS sequence"/>
</dbReference>
<organism evidence="2 3">
    <name type="scientific">Paenibacillus vortex V453</name>
    <dbReference type="NCBI Taxonomy" id="715225"/>
    <lineage>
        <taxon>Bacteria</taxon>
        <taxon>Bacillati</taxon>
        <taxon>Bacillota</taxon>
        <taxon>Bacilli</taxon>
        <taxon>Bacillales</taxon>
        <taxon>Paenibacillaceae</taxon>
        <taxon>Paenibacillus</taxon>
    </lineage>
</organism>
<sequence length="467" mass="54095">MHSHGTRDNKKGGKDVWAWTAAIPHALAESWSGTLASWQISLKLTTNKHELRWDYAAVRTIRRKLKDILSSHPYLQPPGSLMSSTEGYSSIRSHNQLHNLTQEEQELILLIQEAAANANRSNVTRTQAYYDCYKSYPELHWALLAHMVSRNAGWNMSDLKGGLMSDLTDSQFKNHLYRFLERCNALIFQDAYPQLLLYIHSRKKGAPLFHLLPHFHISAFMTPFWEQFWLDRGSSLLTVALIINEQNYIEGRVARHPFYLEHVLEQPFFRIHELARLNQIVFPLGQVSGPEADMMASQEPPDSTRPLAGMTIPKFADLSIRIKAGRTLYALLFGYEEIFHSVLAFAQSTKHRGSRAEYWPALFTPTLESAMNNTHESRNLIQSEWLPEGGRLYSPHIEEIWQDESQEPIPRYDWYQGRVMLRHIRKPIRPLLPDMTHAHRAALEKTSIVHDVSERIHSHENRKRPSR</sequence>
<keyword evidence="3" id="KW-1185">Reference proteome</keyword>
<dbReference type="KEGG" id="pvo:PVOR_29559"/>
<name>A0A2R9SMF6_9BACL</name>
<evidence type="ECO:0000313" key="3">
    <source>
        <dbReference type="Proteomes" id="UP000003094"/>
    </source>
</evidence>
<feature type="compositionally biased region" description="Basic and acidic residues" evidence="1">
    <location>
        <begin position="448"/>
        <end position="459"/>
    </location>
</feature>
<dbReference type="InterPro" id="IPR019658">
    <property type="entry name" value="DUF2515"/>
</dbReference>
<dbReference type="RefSeq" id="WP_006212618.1">
    <property type="nucleotide sequence ID" value="NZ_ADHJ01000050.1"/>
</dbReference>